<proteinExistence type="predicted"/>
<keyword evidence="1" id="KW-0808">Transferase</keyword>
<accession>A0AAW9RP67</accession>
<dbReference type="AlphaFoldDB" id="A0AAW9RP67"/>
<evidence type="ECO:0000313" key="2">
    <source>
        <dbReference type="Proteomes" id="UP001378188"/>
    </source>
</evidence>
<dbReference type="Proteomes" id="UP001378188">
    <property type="component" value="Unassembled WGS sequence"/>
</dbReference>
<organism evidence="1 2">
    <name type="scientific">Microbaculum marinum</name>
    <dbReference type="NCBI Taxonomy" id="1764581"/>
    <lineage>
        <taxon>Bacteria</taxon>
        <taxon>Pseudomonadati</taxon>
        <taxon>Pseudomonadota</taxon>
        <taxon>Alphaproteobacteria</taxon>
        <taxon>Hyphomicrobiales</taxon>
        <taxon>Tepidamorphaceae</taxon>
        <taxon>Microbaculum</taxon>
    </lineage>
</organism>
<dbReference type="InterPro" id="IPR029063">
    <property type="entry name" value="SAM-dependent_MTases_sf"/>
</dbReference>
<reference evidence="1 2" key="1">
    <citation type="submission" date="2024-02" db="EMBL/GenBank/DDBJ databases">
        <title>Genome analysis and characterization of Microbaculum marinisediminis sp. nov., isolated from marine sediment.</title>
        <authorList>
            <person name="Du Z.-J."/>
            <person name="Ye Y.-Q."/>
            <person name="Zhang Z.-R."/>
            <person name="Yuan S.-M."/>
            <person name="Zhang X.-Y."/>
        </authorList>
    </citation>
    <scope>NUCLEOTIDE SEQUENCE [LARGE SCALE GENOMIC DNA]</scope>
    <source>
        <strain evidence="1 2">SDUM1044001</strain>
    </source>
</reference>
<comment type="caution">
    <text evidence="1">The sequence shown here is derived from an EMBL/GenBank/DDBJ whole genome shotgun (WGS) entry which is preliminary data.</text>
</comment>
<name>A0AAW9RP67_9HYPH</name>
<gene>
    <name evidence="1" type="ORF">V3328_11530</name>
</gene>
<dbReference type="GO" id="GO:0008168">
    <property type="term" value="F:methyltransferase activity"/>
    <property type="evidence" value="ECO:0007669"/>
    <property type="project" value="UniProtKB-KW"/>
</dbReference>
<dbReference type="RefSeq" id="WP_340329806.1">
    <property type="nucleotide sequence ID" value="NZ_JAZHOF010000004.1"/>
</dbReference>
<evidence type="ECO:0000313" key="1">
    <source>
        <dbReference type="EMBL" id="MEJ8572108.1"/>
    </source>
</evidence>
<keyword evidence="2" id="KW-1185">Reference proteome</keyword>
<dbReference type="GO" id="GO:0032259">
    <property type="term" value="P:methylation"/>
    <property type="evidence" value="ECO:0007669"/>
    <property type="project" value="UniProtKB-KW"/>
</dbReference>
<sequence length="284" mass="31196">MTVEYDETGKIVLDHVYNQPDPIAYFSTLSKLDYSIPGEAAPVFRKVIEAWRGGAETDEVNLLDLGCSYGINAAILKHDLSMGDLYTHYAGAKLAGLSEDDLIEHDRQFYAKHLADPDLAVTGVDIAANAIDYAVQAQMLDDGFTANLETGPLPATASEAVGDANLVISTGCVGYVRQATFEKILEAGGDERPWMAHFVLRMFPYEEFEDLLAGHGYVTETLPATFRQRRFASAEERDHVLSNLSDLGLDAAGKEADGWYHANFHLSRPAEAVEAMPLREMIPH</sequence>
<dbReference type="EMBL" id="JAZHOF010000004">
    <property type="protein sequence ID" value="MEJ8572108.1"/>
    <property type="molecule type" value="Genomic_DNA"/>
</dbReference>
<dbReference type="SUPFAM" id="SSF53335">
    <property type="entry name" value="S-adenosyl-L-methionine-dependent methyltransferases"/>
    <property type="match status" value="1"/>
</dbReference>
<keyword evidence="1" id="KW-0489">Methyltransferase</keyword>
<protein>
    <submittedName>
        <fullName evidence="1">Class I SAM-dependent methyltransferase</fullName>
    </submittedName>
</protein>